<evidence type="ECO:0000256" key="8">
    <source>
        <dbReference type="ARBA" id="ARBA00023136"/>
    </source>
</evidence>
<organism evidence="15 16">
    <name type="scientific">Thiohalocapsa marina</name>
    <dbReference type="NCBI Taxonomy" id="424902"/>
    <lineage>
        <taxon>Bacteria</taxon>
        <taxon>Pseudomonadati</taxon>
        <taxon>Pseudomonadota</taxon>
        <taxon>Gammaproteobacteria</taxon>
        <taxon>Chromatiales</taxon>
        <taxon>Chromatiaceae</taxon>
        <taxon>Thiohalocapsa</taxon>
    </lineage>
</organism>
<evidence type="ECO:0000313" key="15">
    <source>
        <dbReference type="EMBL" id="KAA6186744.1"/>
    </source>
</evidence>
<dbReference type="Pfam" id="PF00852">
    <property type="entry name" value="Glyco_transf_10"/>
    <property type="match status" value="1"/>
</dbReference>
<name>A0A5M8FQB9_9GAMM</name>
<evidence type="ECO:0000256" key="7">
    <source>
        <dbReference type="ARBA" id="ARBA00022989"/>
    </source>
</evidence>
<sequence length="638" mass="73403">MKLTHVWWSKGLGLLADQNGGLDHVFAGTEQILDPVQLRQRYRTDGRIYWVKLGSHGKAGKHGNLDLFAQEVMPFISRPFILITSDGDSTVPDEIPDETLHSILSSPHLLAWHTQNLRTPNPHRGLNGVPIGLDLHTNRGAGNGHHLLRELETIRNSHQDRYLHPMIFADACLNRSSPSRHQLCPVLADSPHIHIPPNRLNQKDLWREYKKHKFVLSLQGNGLDCHRTWEALYLGAFVLCQRNGLSHLYEGLPVYEFDDIQEILDPALIRDLESAFSTRKINLEARFLDFSKSLRQTLNRKTPSPQDNLASCDPPNTGLTEPARNGIEHGPASTRRKKIILFYNTMWDQPLTYNDEDIPENFIPTTDRYYFRYAAAVVFHLPSLQVPQPISKREGQIWVAWTMECCEAHYPRMCDPAFASLFDLRMDYHPESDIFVSYIPDDLQNFHAAPVPKYGKEFLINSFISSPYNHSGRVEYLTKLMQYMDVHCYGRLLQNRLIQHDKGRVSKLETIARYKFTLAFENAIAQDYVTEKFYDPLTAGSVPVYLGAPNIDEFAPGEGCFINIADFPSPQALADHLLQLANNPTRYSHYLEWRQKPFSKPFSRLLEKQKAPPFTQLCRKVEERLRRHQIRTELHSAQ</sequence>
<dbReference type="SUPFAM" id="SSF53756">
    <property type="entry name" value="UDP-Glycosyltransferase/glycogen phosphorylase"/>
    <property type="match status" value="1"/>
</dbReference>
<dbReference type="OrthoDB" id="9791032at2"/>
<comment type="caution">
    <text evidence="15">The sequence shown here is derived from an EMBL/GenBank/DDBJ whole genome shotgun (WGS) entry which is preliminary data.</text>
</comment>
<keyword evidence="8" id="KW-0472">Membrane</keyword>
<evidence type="ECO:0000256" key="9">
    <source>
        <dbReference type="ARBA" id="ARBA00023180"/>
    </source>
</evidence>
<keyword evidence="6" id="KW-0735">Signal-anchor</keyword>
<evidence type="ECO:0000256" key="6">
    <source>
        <dbReference type="ARBA" id="ARBA00022968"/>
    </source>
</evidence>
<evidence type="ECO:0000256" key="10">
    <source>
        <dbReference type="ARBA" id="ARBA00037847"/>
    </source>
</evidence>
<evidence type="ECO:0000256" key="1">
    <source>
        <dbReference type="ARBA" id="ARBA00004606"/>
    </source>
</evidence>
<dbReference type="EMBL" id="VWXX01000004">
    <property type="protein sequence ID" value="KAA6186744.1"/>
    <property type="molecule type" value="Genomic_DNA"/>
</dbReference>
<dbReference type="GO" id="GO:0012505">
    <property type="term" value="C:endomembrane system"/>
    <property type="evidence" value="ECO:0007669"/>
    <property type="project" value="UniProtKB-SubCell"/>
</dbReference>
<comment type="subcellular location">
    <subcellularLocation>
        <location evidence="10">Endomembrane system</location>
        <topology evidence="10">Single-pass membrane protein</topology>
    </subcellularLocation>
    <subcellularLocation>
        <location evidence="1">Membrane</location>
        <topology evidence="1">Single-pass type II membrane protein</topology>
    </subcellularLocation>
</comment>
<keyword evidence="4" id="KW-0808">Transferase</keyword>
<evidence type="ECO:0000259" key="13">
    <source>
        <dbReference type="Pfam" id="PF00852"/>
    </source>
</evidence>
<dbReference type="InterPro" id="IPR031481">
    <property type="entry name" value="Glyco_tran_10_N"/>
</dbReference>
<evidence type="ECO:0000256" key="2">
    <source>
        <dbReference type="ARBA" id="ARBA00008919"/>
    </source>
</evidence>
<dbReference type="Pfam" id="PF17039">
    <property type="entry name" value="Glyco_tran_10_N"/>
    <property type="match status" value="1"/>
</dbReference>
<dbReference type="PANTHER" id="PTHR11929:SF194">
    <property type="entry name" value="ALPHA-(1,3)-FUCOSYLTRANSFERASE 10"/>
    <property type="match status" value="1"/>
</dbReference>
<dbReference type="GO" id="GO:0046920">
    <property type="term" value="F:alpha-(1-&gt;3)-fucosyltransferase activity"/>
    <property type="evidence" value="ECO:0007669"/>
    <property type="project" value="TreeGrafter"/>
</dbReference>
<dbReference type="Gene3D" id="3.40.50.11660">
    <property type="entry name" value="Glycosyl transferase family 10, C-terminal domain"/>
    <property type="match status" value="1"/>
</dbReference>
<evidence type="ECO:0000256" key="3">
    <source>
        <dbReference type="ARBA" id="ARBA00022676"/>
    </source>
</evidence>
<keyword evidence="9" id="KW-0325">Glycoprotein</keyword>
<dbReference type="InterPro" id="IPR038577">
    <property type="entry name" value="GT10-like_C_sf"/>
</dbReference>
<proteinExistence type="inferred from homology"/>
<gene>
    <name evidence="15" type="ORF">F2Q65_05085</name>
</gene>
<dbReference type="RefSeq" id="WP_150091060.1">
    <property type="nucleotide sequence ID" value="NZ_VWXX01000004.1"/>
</dbReference>
<evidence type="ECO:0000259" key="14">
    <source>
        <dbReference type="Pfam" id="PF17039"/>
    </source>
</evidence>
<keyword evidence="16" id="KW-1185">Reference proteome</keyword>
<keyword evidence="3" id="KW-0328">Glycosyltransferase</keyword>
<evidence type="ECO:0000313" key="16">
    <source>
        <dbReference type="Proteomes" id="UP000322981"/>
    </source>
</evidence>
<evidence type="ECO:0000256" key="5">
    <source>
        <dbReference type="ARBA" id="ARBA00022692"/>
    </source>
</evidence>
<accession>A0A5M8FQB9</accession>
<keyword evidence="5" id="KW-0812">Transmembrane</keyword>
<dbReference type="InterPro" id="IPR001503">
    <property type="entry name" value="Glyco_trans_10"/>
</dbReference>
<dbReference type="FunFam" id="3.40.50.11660:FF:000002">
    <property type="entry name" value="Alpha-(1,3)-fucosyltransferase"/>
    <property type="match status" value="1"/>
</dbReference>
<evidence type="ECO:0000256" key="4">
    <source>
        <dbReference type="ARBA" id="ARBA00022679"/>
    </source>
</evidence>
<dbReference type="PANTHER" id="PTHR11929">
    <property type="entry name" value="ALPHA- 1,3 -FUCOSYLTRANSFERASE"/>
    <property type="match status" value="1"/>
</dbReference>
<dbReference type="AlphaFoldDB" id="A0A5M8FQB9"/>
<feature type="domain" description="Fucosyltransferase C-terminal" evidence="13">
    <location>
        <begin position="456"/>
        <end position="635"/>
    </location>
</feature>
<comment type="similarity">
    <text evidence="2">Belongs to the glycosyltransferase 10 family.</text>
</comment>
<protein>
    <submittedName>
        <fullName evidence="15">Uncharacterized protein</fullName>
    </submittedName>
</protein>
<evidence type="ECO:0000256" key="11">
    <source>
        <dbReference type="ARBA" id="ARBA00043952"/>
    </source>
</evidence>
<dbReference type="GO" id="GO:0016020">
    <property type="term" value="C:membrane"/>
    <property type="evidence" value="ECO:0007669"/>
    <property type="project" value="UniProtKB-SubCell"/>
</dbReference>
<dbReference type="InterPro" id="IPR055270">
    <property type="entry name" value="Glyco_tran_10_C"/>
</dbReference>
<feature type="compositionally biased region" description="Polar residues" evidence="12">
    <location>
        <begin position="299"/>
        <end position="309"/>
    </location>
</feature>
<reference evidence="15 16" key="1">
    <citation type="submission" date="2019-09" db="EMBL/GenBank/DDBJ databases">
        <title>Whole-genome sequence of the purple sulfur bacterium Thiohalocapsa marina DSM 19078.</title>
        <authorList>
            <person name="Kyndt J.A."/>
            <person name="Meyer T.E."/>
        </authorList>
    </citation>
    <scope>NUCLEOTIDE SEQUENCE [LARGE SCALE GENOMIC DNA]</scope>
    <source>
        <strain evidence="15 16">DSM 19078</strain>
    </source>
</reference>
<feature type="region of interest" description="Disordered" evidence="12">
    <location>
        <begin position="299"/>
        <end position="331"/>
    </location>
</feature>
<dbReference type="Proteomes" id="UP000322981">
    <property type="component" value="Unassembled WGS sequence"/>
</dbReference>
<feature type="domain" description="Fucosyltransferase N-terminal" evidence="14">
    <location>
        <begin position="336"/>
        <end position="438"/>
    </location>
</feature>
<comment type="pathway">
    <text evidence="11">Protein modification.</text>
</comment>
<keyword evidence="7" id="KW-1133">Transmembrane helix</keyword>
<evidence type="ECO:0000256" key="12">
    <source>
        <dbReference type="SAM" id="MobiDB-lite"/>
    </source>
</evidence>